<gene>
    <name evidence="1" type="ORF">LOTGIDRAFT_230606</name>
</gene>
<dbReference type="PANTHER" id="PTHR35818:SF1">
    <property type="entry name" value="CILIA- AND FLAGELLA-ASSOCIATED PROTEIN 141"/>
    <property type="match status" value="1"/>
</dbReference>
<name>V4AV68_LOTGI</name>
<protein>
    <submittedName>
        <fullName evidence="1">Uncharacterized protein</fullName>
    </submittedName>
</protein>
<dbReference type="OrthoDB" id="2122938at2759"/>
<dbReference type="HOGENOM" id="CLU_2075807_0_0_1"/>
<dbReference type="OMA" id="SEWSEGL"/>
<dbReference type="PANTHER" id="PTHR35818">
    <property type="entry name" value="C1ORF189"/>
    <property type="match status" value="1"/>
</dbReference>
<dbReference type="AlphaFoldDB" id="V4AV68"/>
<dbReference type="Pfam" id="PF15104">
    <property type="entry name" value="CFAP141"/>
    <property type="match status" value="1"/>
</dbReference>
<dbReference type="CTD" id="20248351"/>
<evidence type="ECO:0000313" key="1">
    <source>
        <dbReference type="EMBL" id="ESP01223.1"/>
    </source>
</evidence>
<accession>V4AV68</accession>
<organism evidence="1 2">
    <name type="scientific">Lottia gigantea</name>
    <name type="common">Giant owl limpet</name>
    <dbReference type="NCBI Taxonomy" id="225164"/>
    <lineage>
        <taxon>Eukaryota</taxon>
        <taxon>Metazoa</taxon>
        <taxon>Spiralia</taxon>
        <taxon>Lophotrochozoa</taxon>
        <taxon>Mollusca</taxon>
        <taxon>Gastropoda</taxon>
        <taxon>Patellogastropoda</taxon>
        <taxon>Lottioidea</taxon>
        <taxon>Lottiidae</taxon>
        <taxon>Lottia</taxon>
    </lineage>
</organism>
<evidence type="ECO:0000313" key="2">
    <source>
        <dbReference type="Proteomes" id="UP000030746"/>
    </source>
</evidence>
<dbReference type="RefSeq" id="XP_009047857.1">
    <property type="nucleotide sequence ID" value="XM_009049609.1"/>
</dbReference>
<sequence>MSNEISRRFEGPPQPRSAAFLMQCERIRKDEETADQAFQIRLDKQVNERALWNEQLEEKCQYKRLRQNMKFIEGELTMAKKASIEIRRVALKQQIDQDKDLYDKELLSQGKTFYKQRI</sequence>
<dbReference type="InterPro" id="IPR029375">
    <property type="entry name" value="CFAP141"/>
</dbReference>
<dbReference type="Proteomes" id="UP000030746">
    <property type="component" value="Unassembled WGS sequence"/>
</dbReference>
<dbReference type="GeneID" id="20248351"/>
<keyword evidence="2" id="KW-1185">Reference proteome</keyword>
<dbReference type="EMBL" id="KB200521">
    <property type="protein sequence ID" value="ESP01223.1"/>
    <property type="molecule type" value="Genomic_DNA"/>
</dbReference>
<reference evidence="1 2" key="1">
    <citation type="journal article" date="2013" name="Nature">
        <title>Insights into bilaterian evolution from three spiralian genomes.</title>
        <authorList>
            <person name="Simakov O."/>
            <person name="Marletaz F."/>
            <person name="Cho S.J."/>
            <person name="Edsinger-Gonzales E."/>
            <person name="Havlak P."/>
            <person name="Hellsten U."/>
            <person name="Kuo D.H."/>
            <person name="Larsson T."/>
            <person name="Lv J."/>
            <person name="Arendt D."/>
            <person name="Savage R."/>
            <person name="Osoegawa K."/>
            <person name="de Jong P."/>
            <person name="Grimwood J."/>
            <person name="Chapman J.A."/>
            <person name="Shapiro H."/>
            <person name="Aerts A."/>
            <person name="Otillar R.P."/>
            <person name="Terry A.Y."/>
            <person name="Boore J.L."/>
            <person name="Grigoriev I.V."/>
            <person name="Lindberg D.R."/>
            <person name="Seaver E.C."/>
            <person name="Weisblat D.A."/>
            <person name="Putnam N.H."/>
            <person name="Rokhsar D.S."/>
        </authorList>
    </citation>
    <scope>NUCLEOTIDE SEQUENCE [LARGE SCALE GENOMIC DNA]</scope>
</reference>
<proteinExistence type="predicted"/>
<dbReference type="KEGG" id="lgi:LOTGIDRAFT_230606"/>